<dbReference type="Proteomes" id="UP000265509">
    <property type="component" value="Unassembled WGS sequence"/>
</dbReference>
<dbReference type="InterPro" id="IPR014748">
    <property type="entry name" value="Enoyl-CoA_hydra_C"/>
</dbReference>
<dbReference type="GO" id="GO:0003824">
    <property type="term" value="F:catalytic activity"/>
    <property type="evidence" value="ECO:0007669"/>
    <property type="project" value="UniProtKB-ARBA"/>
</dbReference>
<comment type="similarity">
    <text evidence="1">Belongs to the enoyl-CoA hydratase/isomerase family.</text>
</comment>
<evidence type="ECO:0000256" key="1">
    <source>
        <dbReference type="ARBA" id="ARBA00005254"/>
    </source>
</evidence>
<dbReference type="PANTHER" id="PTHR43459">
    <property type="entry name" value="ENOYL-COA HYDRATASE"/>
    <property type="match status" value="1"/>
</dbReference>
<comment type="caution">
    <text evidence="3">The sequence shown here is derived from an EMBL/GenBank/DDBJ whole genome shotgun (WGS) entry which is preliminary data.</text>
</comment>
<dbReference type="EMBL" id="QRAN01000016">
    <property type="protein sequence ID" value="RLQ21107.1"/>
    <property type="molecule type" value="Genomic_DNA"/>
</dbReference>
<evidence type="ECO:0000313" key="4">
    <source>
        <dbReference type="Proteomes" id="UP000265509"/>
    </source>
</evidence>
<dbReference type="Gene3D" id="3.90.226.10">
    <property type="entry name" value="2-enoyl-CoA Hydratase, Chain A, domain 1"/>
    <property type="match status" value="1"/>
</dbReference>
<feature type="region of interest" description="Disordered" evidence="2">
    <location>
        <begin position="74"/>
        <end position="99"/>
    </location>
</feature>
<name>A0A3L7DU36_9GAMM</name>
<reference evidence="3 4" key="1">
    <citation type="submission" date="2018-07" db="EMBL/GenBank/DDBJ databases">
        <title>Halioglobus sp. genome submission.</title>
        <authorList>
            <person name="Ye M.-Q."/>
            <person name="Du Z.-J."/>
        </authorList>
    </citation>
    <scope>NUCLEOTIDE SEQUENCE [LARGE SCALE GENOMIC DNA]</scope>
    <source>
        <strain evidence="3 4">U0301</strain>
    </source>
</reference>
<dbReference type="Pfam" id="PF00378">
    <property type="entry name" value="ECH_1"/>
    <property type="match status" value="1"/>
</dbReference>
<gene>
    <name evidence="3" type="ORF">DWB85_14515</name>
</gene>
<protein>
    <recommendedName>
        <fullName evidence="5">Enoyl-CoA hydratase</fullName>
    </recommendedName>
</protein>
<dbReference type="SUPFAM" id="SSF52096">
    <property type="entry name" value="ClpP/crotonase"/>
    <property type="match status" value="1"/>
</dbReference>
<evidence type="ECO:0000256" key="2">
    <source>
        <dbReference type="SAM" id="MobiDB-lite"/>
    </source>
</evidence>
<dbReference type="InterPro" id="IPR001753">
    <property type="entry name" value="Enoyl-CoA_hydra/iso"/>
</dbReference>
<proteinExistence type="inferred from homology"/>
<dbReference type="InterPro" id="IPR029045">
    <property type="entry name" value="ClpP/crotonase-like_dom_sf"/>
</dbReference>
<organism evidence="3 4">
    <name type="scientific">Seongchinamella sediminis</name>
    <dbReference type="NCBI Taxonomy" id="2283635"/>
    <lineage>
        <taxon>Bacteria</taxon>
        <taxon>Pseudomonadati</taxon>
        <taxon>Pseudomonadota</taxon>
        <taxon>Gammaproteobacteria</taxon>
        <taxon>Cellvibrionales</taxon>
        <taxon>Halieaceae</taxon>
        <taxon>Seongchinamella</taxon>
    </lineage>
</organism>
<sequence length="277" mass="29857">MSEQDELILFRIEDSVGIITLNRPDKLNAVSWELAAELSKLLVSLRYEDEVRAILIHGAGRAFCAGGDVDFISGDSERPMPGTSDPSRPIPRSQRKTPGGPFFEVCRQLIQVDKPVIAAIHGPAVGAGLAYALACDRRFGDTTTKMAAIFTNIGVAPDCGMSYFLPKIVGLPNALMMVETAKTFKAEQCKELGLLDELVAEGEAYKEALSYAKSLAGRASVAVDMARRMIHMSAQGATLEEILDYEGIAGVIVASSNDAKEGTASFLEKRKPVYRGN</sequence>
<accession>A0A3L7DU36</accession>
<evidence type="ECO:0000313" key="3">
    <source>
        <dbReference type="EMBL" id="RLQ21107.1"/>
    </source>
</evidence>
<dbReference type="OrthoDB" id="9777711at2"/>
<evidence type="ECO:0008006" key="5">
    <source>
        <dbReference type="Google" id="ProtNLM"/>
    </source>
</evidence>
<keyword evidence="4" id="KW-1185">Reference proteome</keyword>
<dbReference type="Gene3D" id="1.10.12.10">
    <property type="entry name" value="Lyase 2-enoyl-coa Hydratase, Chain A, domain 2"/>
    <property type="match status" value="1"/>
</dbReference>
<dbReference type="AlphaFoldDB" id="A0A3L7DU36"/>
<dbReference type="PANTHER" id="PTHR43459:SF1">
    <property type="entry name" value="EG:BACN32G11.4 PROTEIN"/>
    <property type="match status" value="1"/>
</dbReference>
<dbReference type="CDD" id="cd06558">
    <property type="entry name" value="crotonase-like"/>
    <property type="match status" value="1"/>
</dbReference>
<dbReference type="RefSeq" id="WP_117956065.1">
    <property type="nucleotide sequence ID" value="NZ_QRAN01000016.1"/>
</dbReference>